<evidence type="ECO:0000256" key="4">
    <source>
        <dbReference type="ARBA" id="ARBA00022485"/>
    </source>
</evidence>
<keyword evidence="8" id="KW-0378">Hydrolase</keyword>
<dbReference type="InterPro" id="IPR006554">
    <property type="entry name" value="Helicase-like_DEXD_c2"/>
</dbReference>
<dbReference type="FunFam" id="3.40.50.300:FF:000731">
    <property type="entry name" value="Fanconi anemia group J protein homolog"/>
    <property type="match status" value="1"/>
</dbReference>
<protein>
    <recommendedName>
        <fullName evidence="16">DNA 5'-3' helicase</fullName>
        <ecNumber evidence="16">5.6.2.3</ecNumber>
    </recommendedName>
    <alternativeName>
        <fullName evidence="18">DNA 5'-3' helicase FANCJ</fullName>
    </alternativeName>
</protein>
<dbReference type="InterPro" id="IPR010614">
    <property type="entry name" value="RAD3-like_helicase_DEAD"/>
</dbReference>
<dbReference type="GO" id="GO:0043139">
    <property type="term" value="F:5'-3' DNA helicase activity"/>
    <property type="evidence" value="ECO:0007669"/>
    <property type="project" value="UniProtKB-EC"/>
</dbReference>
<dbReference type="PANTHER" id="PTHR11472:SF47">
    <property type="entry name" value="FANCONI ANEMIA GROUP J PROTEIN"/>
    <property type="match status" value="1"/>
</dbReference>
<evidence type="ECO:0000256" key="2">
    <source>
        <dbReference type="ARBA" id="ARBA00004123"/>
    </source>
</evidence>
<evidence type="ECO:0000256" key="3">
    <source>
        <dbReference type="ARBA" id="ARBA00008792"/>
    </source>
</evidence>
<evidence type="ECO:0000256" key="10">
    <source>
        <dbReference type="ARBA" id="ARBA00022840"/>
    </source>
</evidence>
<evidence type="ECO:0000256" key="14">
    <source>
        <dbReference type="ARBA" id="ARBA00023235"/>
    </source>
</evidence>
<keyword evidence="12" id="KW-0411">Iron-sulfur</keyword>
<comment type="cofactor">
    <cofactor evidence="1">
        <name>[4Fe-4S] cluster</name>
        <dbReference type="ChEBI" id="CHEBI:49883"/>
    </cofactor>
</comment>
<organism evidence="21 22">
    <name type="scientific">Vespula maculifrons</name>
    <name type="common">Eastern yellow jacket</name>
    <name type="synonym">Wasp</name>
    <dbReference type="NCBI Taxonomy" id="7453"/>
    <lineage>
        <taxon>Eukaryota</taxon>
        <taxon>Metazoa</taxon>
        <taxon>Ecdysozoa</taxon>
        <taxon>Arthropoda</taxon>
        <taxon>Hexapoda</taxon>
        <taxon>Insecta</taxon>
        <taxon>Pterygota</taxon>
        <taxon>Neoptera</taxon>
        <taxon>Endopterygota</taxon>
        <taxon>Hymenoptera</taxon>
        <taxon>Apocrita</taxon>
        <taxon>Aculeata</taxon>
        <taxon>Vespoidea</taxon>
        <taxon>Vespidae</taxon>
        <taxon>Vespinae</taxon>
        <taxon>Vespula</taxon>
    </lineage>
</organism>
<dbReference type="InterPro" id="IPR014013">
    <property type="entry name" value="Helic_SF1/SF2_ATP-bd_DinG/Rad3"/>
</dbReference>
<dbReference type="InterPro" id="IPR006555">
    <property type="entry name" value="ATP-dep_Helicase_C"/>
</dbReference>
<feature type="region of interest" description="Disordered" evidence="19">
    <location>
        <begin position="1"/>
        <end position="39"/>
    </location>
</feature>
<keyword evidence="22" id="KW-1185">Reference proteome</keyword>
<dbReference type="Pfam" id="PF06733">
    <property type="entry name" value="DEAD_2"/>
    <property type="match status" value="1"/>
</dbReference>
<keyword evidence="11" id="KW-0408">Iron</keyword>
<dbReference type="InterPro" id="IPR013020">
    <property type="entry name" value="Rad3/Chl1-like"/>
</dbReference>
<gene>
    <name evidence="21" type="ORF">V1477_011810</name>
</gene>
<comment type="caution">
    <text evidence="21">The sequence shown here is derived from an EMBL/GenBank/DDBJ whole genome shotgun (WGS) entry which is preliminary data.</text>
</comment>
<dbReference type="PROSITE" id="PS51193">
    <property type="entry name" value="HELICASE_ATP_BIND_2"/>
    <property type="match status" value="1"/>
</dbReference>
<keyword evidence="13" id="KW-0234">DNA repair</keyword>
<feature type="compositionally biased region" description="Basic and acidic residues" evidence="19">
    <location>
        <begin position="1"/>
        <end position="11"/>
    </location>
</feature>
<sequence length="710" mass="81791">MDNLDGQKSEYHDEENDDCIVIEPTSSYASSDGSKKPSSEDIIYLDDLSNDNKEDTRLKVPKIYYGTRTHRQLKQVIKELGRTSYRHKKMTILSSREHTCIQDTTTNKSEFCYNLLDPEKELGCLYYNEKNKKDLSTFSQLESNGITMPYDIEDLVEVGRKNHVCPYFAAKSLAEEAEIIFCPYNYIIDPDIRESMQINLKNEIIVLDEAHNIEDICRNVAGADFREDELRSILADCGTLKSMEFIEERDAYSIINSYIEGLIDFINSITLNPTDKDDEMNGPYWTGSELLELFNMHNIGTSKCVLIISAAQIAISEFNNTRENLRVMKHDKSNKNKKTISRSTKIVLQRLIFALKKIASEEYANDYRAYVSESFVSDIWYKVPDDTWSSQRPGKRLRSLKLICMNPAVIFAPLAREARSIILASGTLTPTTSFQSELGTKFAYILTANHVIDSDQVYITCVPKGPTGVSLKANYQNVNSWNFQDELGRLLVKVCQSVPHGVLCFFSSYYMMNNQIKRWKNNNLWHNIERYKRIFIEPRNNNDLEQVMREYREVIEETSEIDSNNIETLSGAILFAVFRGKVAEGIDFSDNEARCVITVGIPYPVKKDPEIEMKWAYNDKNTSKGLVKGSDWYTIQAFKALNQALGRCIRHRNDWGAVLLVDERFQSSANINNLPKWIRMRWRNTSANNLIKELESFVMTKKIQKQKEDT</sequence>
<evidence type="ECO:0000256" key="18">
    <source>
        <dbReference type="ARBA" id="ARBA00082714"/>
    </source>
</evidence>
<comment type="similarity">
    <text evidence="3">Belongs to the DEAD box helicase family. DEAH subfamily.</text>
</comment>
<dbReference type="SUPFAM" id="SSF52540">
    <property type="entry name" value="P-loop containing nucleoside triphosphate hydrolases"/>
    <property type="match status" value="1"/>
</dbReference>
<evidence type="ECO:0000313" key="21">
    <source>
        <dbReference type="EMBL" id="KAL2738451.1"/>
    </source>
</evidence>
<comment type="catalytic activity">
    <reaction evidence="17">
        <text>ATP + H2O = ADP + phosphate + H(+)</text>
        <dbReference type="Rhea" id="RHEA:13065"/>
        <dbReference type="ChEBI" id="CHEBI:15377"/>
        <dbReference type="ChEBI" id="CHEBI:15378"/>
        <dbReference type="ChEBI" id="CHEBI:30616"/>
        <dbReference type="ChEBI" id="CHEBI:43474"/>
        <dbReference type="ChEBI" id="CHEBI:456216"/>
        <dbReference type="EC" id="5.6.2.3"/>
    </reaction>
</comment>
<dbReference type="Pfam" id="PF13307">
    <property type="entry name" value="Helicase_C_2"/>
    <property type="match status" value="1"/>
</dbReference>
<keyword evidence="4" id="KW-0004">4Fe-4S</keyword>
<evidence type="ECO:0000256" key="15">
    <source>
        <dbReference type="ARBA" id="ARBA00023242"/>
    </source>
</evidence>
<dbReference type="NCBIfam" id="TIGR00604">
    <property type="entry name" value="rad3"/>
    <property type="match status" value="1"/>
</dbReference>
<dbReference type="AlphaFoldDB" id="A0ABD2C095"/>
<keyword evidence="10" id="KW-0067">ATP-binding</keyword>
<evidence type="ECO:0000256" key="1">
    <source>
        <dbReference type="ARBA" id="ARBA00001966"/>
    </source>
</evidence>
<evidence type="ECO:0000259" key="20">
    <source>
        <dbReference type="PROSITE" id="PS51193"/>
    </source>
</evidence>
<evidence type="ECO:0000256" key="19">
    <source>
        <dbReference type="SAM" id="MobiDB-lite"/>
    </source>
</evidence>
<accession>A0ABD2C095</accession>
<dbReference type="GO" id="GO:0016787">
    <property type="term" value="F:hydrolase activity"/>
    <property type="evidence" value="ECO:0007669"/>
    <property type="project" value="UniProtKB-KW"/>
</dbReference>
<feature type="domain" description="Helicase ATP-binding" evidence="20">
    <location>
        <begin position="1"/>
        <end position="256"/>
    </location>
</feature>
<evidence type="ECO:0000256" key="17">
    <source>
        <dbReference type="ARBA" id="ARBA00048954"/>
    </source>
</evidence>
<keyword evidence="6" id="KW-0547">Nucleotide-binding</keyword>
<comment type="subcellular location">
    <subcellularLocation>
        <location evidence="2">Nucleus</location>
    </subcellularLocation>
</comment>
<evidence type="ECO:0000256" key="5">
    <source>
        <dbReference type="ARBA" id="ARBA00022723"/>
    </source>
</evidence>
<evidence type="ECO:0000256" key="11">
    <source>
        <dbReference type="ARBA" id="ARBA00023004"/>
    </source>
</evidence>
<dbReference type="GO" id="GO:0051539">
    <property type="term" value="F:4 iron, 4 sulfur cluster binding"/>
    <property type="evidence" value="ECO:0007669"/>
    <property type="project" value="UniProtKB-KW"/>
</dbReference>
<keyword evidence="5" id="KW-0479">Metal-binding</keyword>
<dbReference type="GO" id="GO:0046872">
    <property type="term" value="F:metal ion binding"/>
    <property type="evidence" value="ECO:0007669"/>
    <property type="project" value="UniProtKB-KW"/>
</dbReference>
<keyword evidence="7" id="KW-0227">DNA damage</keyword>
<dbReference type="Proteomes" id="UP001607303">
    <property type="component" value="Unassembled WGS sequence"/>
</dbReference>
<keyword evidence="9" id="KW-0347">Helicase</keyword>
<evidence type="ECO:0000256" key="13">
    <source>
        <dbReference type="ARBA" id="ARBA00023204"/>
    </source>
</evidence>
<dbReference type="InterPro" id="IPR027417">
    <property type="entry name" value="P-loop_NTPase"/>
</dbReference>
<proteinExistence type="inferred from homology"/>
<evidence type="ECO:0000256" key="7">
    <source>
        <dbReference type="ARBA" id="ARBA00022763"/>
    </source>
</evidence>
<evidence type="ECO:0000256" key="9">
    <source>
        <dbReference type="ARBA" id="ARBA00022806"/>
    </source>
</evidence>
<dbReference type="PANTHER" id="PTHR11472">
    <property type="entry name" value="DNA REPAIR DEAD HELICASE RAD3/XP-D SUBFAMILY MEMBER"/>
    <property type="match status" value="1"/>
</dbReference>
<dbReference type="EC" id="5.6.2.3" evidence="16"/>
<name>A0ABD2C095_VESMC</name>
<dbReference type="EMBL" id="JAYRBN010000063">
    <property type="protein sequence ID" value="KAL2738451.1"/>
    <property type="molecule type" value="Genomic_DNA"/>
</dbReference>
<evidence type="ECO:0000256" key="8">
    <source>
        <dbReference type="ARBA" id="ARBA00022801"/>
    </source>
</evidence>
<dbReference type="SMART" id="SM00488">
    <property type="entry name" value="DEXDc2"/>
    <property type="match status" value="1"/>
</dbReference>
<evidence type="ECO:0000256" key="16">
    <source>
        <dbReference type="ARBA" id="ARBA00044969"/>
    </source>
</evidence>
<dbReference type="Gene3D" id="3.40.50.300">
    <property type="entry name" value="P-loop containing nucleotide triphosphate hydrolases"/>
    <property type="match status" value="2"/>
</dbReference>
<dbReference type="GO" id="GO:0005524">
    <property type="term" value="F:ATP binding"/>
    <property type="evidence" value="ECO:0007669"/>
    <property type="project" value="UniProtKB-KW"/>
</dbReference>
<keyword evidence="14" id="KW-0413">Isomerase</keyword>
<dbReference type="CDD" id="cd18788">
    <property type="entry name" value="SF2_C_XPD"/>
    <property type="match status" value="1"/>
</dbReference>
<reference evidence="21 22" key="1">
    <citation type="journal article" date="2024" name="Ann. Entomol. Soc. Am.">
        <title>Genomic analyses of the southern and eastern yellowjacket wasps (Hymenoptera: Vespidae) reveal evolutionary signatures of social life.</title>
        <authorList>
            <person name="Catto M.A."/>
            <person name="Caine P.B."/>
            <person name="Orr S.E."/>
            <person name="Hunt B.G."/>
            <person name="Goodisman M.A.D."/>
        </authorList>
    </citation>
    <scope>NUCLEOTIDE SEQUENCE [LARGE SCALE GENOMIC DNA]</scope>
    <source>
        <strain evidence="21">232</strain>
        <tissue evidence="21">Head and thorax</tissue>
    </source>
</reference>
<evidence type="ECO:0000256" key="12">
    <source>
        <dbReference type="ARBA" id="ARBA00023014"/>
    </source>
</evidence>
<dbReference type="InterPro" id="IPR045028">
    <property type="entry name" value="DinG/Rad3-like"/>
</dbReference>
<evidence type="ECO:0000256" key="6">
    <source>
        <dbReference type="ARBA" id="ARBA00022741"/>
    </source>
</evidence>
<dbReference type="SMART" id="SM00491">
    <property type="entry name" value="HELICc2"/>
    <property type="match status" value="1"/>
</dbReference>
<evidence type="ECO:0000313" key="22">
    <source>
        <dbReference type="Proteomes" id="UP001607303"/>
    </source>
</evidence>
<dbReference type="GO" id="GO:0005634">
    <property type="term" value="C:nucleus"/>
    <property type="evidence" value="ECO:0007669"/>
    <property type="project" value="UniProtKB-SubCell"/>
</dbReference>
<dbReference type="GO" id="GO:0006281">
    <property type="term" value="P:DNA repair"/>
    <property type="evidence" value="ECO:0007669"/>
    <property type="project" value="UniProtKB-KW"/>
</dbReference>
<keyword evidence="15" id="KW-0539">Nucleus</keyword>